<evidence type="ECO:0000313" key="3">
    <source>
        <dbReference type="Proteomes" id="UP000772434"/>
    </source>
</evidence>
<accession>A0A9P5PK21</accession>
<feature type="transmembrane region" description="Helical" evidence="1">
    <location>
        <begin position="138"/>
        <end position="160"/>
    </location>
</feature>
<protein>
    <submittedName>
        <fullName evidence="2">Uncharacterized protein</fullName>
    </submittedName>
</protein>
<dbReference type="Proteomes" id="UP000772434">
    <property type="component" value="Unassembled WGS sequence"/>
</dbReference>
<name>A0A9P5PK21_9AGAR</name>
<feature type="transmembrane region" description="Helical" evidence="1">
    <location>
        <begin position="90"/>
        <end position="110"/>
    </location>
</feature>
<keyword evidence="1" id="KW-1133">Transmembrane helix</keyword>
<organism evidence="2 3">
    <name type="scientific">Rhodocollybia butyracea</name>
    <dbReference type="NCBI Taxonomy" id="206335"/>
    <lineage>
        <taxon>Eukaryota</taxon>
        <taxon>Fungi</taxon>
        <taxon>Dikarya</taxon>
        <taxon>Basidiomycota</taxon>
        <taxon>Agaricomycotina</taxon>
        <taxon>Agaricomycetes</taxon>
        <taxon>Agaricomycetidae</taxon>
        <taxon>Agaricales</taxon>
        <taxon>Marasmiineae</taxon>
        <taxon>Omphalotaceae</taxon>
        <taxon>Rhodocollybia</taxon>
    </lineage>
</organism>
<dbReference type="EMBL" id="JADNRY010000119">
    <property type="protein sequence ID" value="KAF9064642.1"/>
    <property type="molecule type" value="Genomic_DNA"/>
</dbReference>
<keyword evidence="1" id="KW-0812">Transmembrane</keyword>
<feature type="transmembrane region" description="Helical" evidence="1">
    <location>
        <begin position="59"/>
        <end position="78"/>
    </location>
</feature>
<keyword evidence="3" id="KW-1185">Reference proteome</keyword>
<evidence type="ECO:0000256" key="1">
    <source>
        <dbReference type="SAM" id="Phobius"/>
    </source>
</evidence>
<dbReference type="AlphaFoldDB" id="A0A9P5PK21"/>
<keyword evidence="1" id="KW-0472">Membrane</keyword>
<reference evidence="2" key="1">
    <citation type="submission" date="2020-11" db="EMBL/GenBank/DDBJ databases">
        <authorList>
            <consortium name="DOE Joint Genome Institute"/>
            <person name="Ahrendt S."/>
            <person name="Riley R."/>
            <person name="Andreopoulos W."/>
            <person name="Labutti K."/>
            <person name="Pangilinan J."/>
            <person name="Ruiz-Duenas F.J."/>
            <person name="Barrasa J.M."/>
            <person name="Sanchez-Garcia M."/>
            <person name="Camarero S."/>
            <person name="Miyauchi S."/>
            <person name="Serrano A."/>
            <person name="Linde D."/>
            <person name="Babiker R."/>
            <person name="Drula E."/>
            <person name="Ayuso-Fernandez I."/>
            <person name="Pacheco R."/>
            <person name="Padilla G."/>
            <person name="Ferreira P."/>
            <person name="Barriuso J."/>
            <person name="Kellner H."/>
            <person name="Castanera R."/>
            <person name="Alfaro M."/>
            <person name="Ramirez L."/>
            <person name="Pisabarro A.G."/>
            <person name="Kuo A."/>
            <person name="Tritt A."/>
            <person name="Lipzen A."/>
            <person name="He G."/>
            <person name="Yan M."/>
            <person name="Ng V."/>
            <person name="Cullen D."/>
            <person name="Martin F."/>
            <person name="Rosso M.-N."/>
            <person name="Henrissat B."/>
            <person name="Hibbett D."/>
            <person name="Martinez A.T."/>
            <person name="Grigoriev I.V."/>
        </authorList>
    </citation>
    <scope>NUCLEOTIDE SEQUENCE</scope>
    <source>
        <strain evidence="2">AH 40177</strain>
    </source>
</reference>
<proteinExistence type="predicted"/>
<comment type="caution">
    <text evidence="2">The sequence shown here is derived from an EMBL/GenBank/DDBJ whole genome shotgun (WGS) entry which is preliminary data.</text>
</comment>
<sequence length="328" mass="36190">MSDSSSDQVIAEEILGEIFSFQLANYAVLSAFAVVHPEALKTNFDIYKYIISSCRDLNLMLSVTSTINDVAMGLLSILRVYALFGQKRCVLILLCPYIIVVVVYAFLLWFSSSVATSQGTDVELLTPCLLNSGFEFEILNIISPLIQLAFDIIIFILILVRTAGHIKQSRKSGTHSIAEVVLRDDSLYFFIGAAFSIASIFPGTNSNPWFEANNIVDPFFNVHTVQHSGQALANTTTPFSALNFAENRFLGNIGAPLDYNQWDDVDELENEAELEGDGDIGQGIPDRVDPLITLVPVIYDHEKGGPVRLGPVRFVPMQREAGPSRLFS</sequence>
<evidence type="ECO:0000313" key="2">
    <source>
        <dbReference type="EMBL" id="KAF9064642.1"/>
    </source>
</evidence>
<gene>
    <name evidence="2" type="ORF">BDP27DRAFT_1367057</name>
</gene>